<dbReference type="InterPro" id="IPR051055">
    <property type="entry name" value="PIF1_helicase"/>
</dbReference>
<accession>A0A401UDA4</accession>
<evidence type="ECO:0000313" key="3">
    <source>
        <dbReference type="Proteomes" id="UP000288227"/>
    </source>
</evidence>
<dbReference type="PANTHER" id="PTHR47642">
    <property type="entry name" value="ATP-DEPENDENT DNA HELICASE"/>
    <property type="match status" value="1"/>
</dbReference>
<dbReference type="Gene3D" id="3.40.50.300">
    <property type="entry name" value="P-loop containing nucleotide triphosphate hydrolases"/>
    <property type="match status" value="1"/>
</dbReference>
<proteinExistence type="predicted"/>
<dbReference type="EMBL" id="BHXQ01000005">
    <property type="protein sequence ID" value="GCC52850.1"/>
    <property type="molecule type" value="Genomic_DNA"/>
</dbReference>
<dbReference type="Proteomes" id="UP000288227">
    <property type="component" value="Unassembled WGS sequence"/>
</dbReference>
<dbReference type="InterPro" id="IPR027417">
    <property type="entry name" value="P-loop_NTPase"/>
</dbReference>
<dbReference type="PANTHER" id="PTHR47642:SF7">
    <property type="entry name" value="ATP-DEPENDENT DNA HELICASE PIF1"/>
    <property type="match status" value="1"/>
</dbReference>
<dbReference type="GO" id="GO:0003678">
    <property type="term" value="F:DNA helicase activity"/>
    <property type="evidence" value="ECO:0007669"/>
    <property type="project" value="InterPro"/>
</dbReference>
<dbReference type="InterPro" id="IPR003593">
    <property type="entry name" value="AAA+_ATPase"/>
</dbReference>
<dbReference type="Pfam" id="PF05970">
    <property type="entry name" value="PIF1"/>
    <property type="match status" value="1"/>
</dbReference>
<keyword evidence="3" id="KW-1185">Reference proteome</keyword>
<dbReference type="SMART" id="SM00382">
    <property type="entry name" value="AAA"/>
    <property type="match status" value="1"/>
</dbReference>
<sequence length="715" mass="80888">MRDTANTLFTLAADFIQHTSRSVFLTGKAGTGKTTFLRHIASTTKKSLAIAAPTGVAAINAGGMTLHSLFQLPFGVYLPGYHTANTSVQITNRNNLFKNLHLSKTKREVLQEMELLIIDEISMVRCDMLDAVDTILKVVRRSQQPFGGVQLLFIGDLYQLSPVAKPDEWAILQEHYESPFFFHAKVMEEAKPLNIELTKIYRQNEQTFIDLLNNIRQGKVTNDDLSLLDSRLQNQKIEGAITLTTHNQKADSINEYELSNLEAQAYRFKAIITGEFSDRSYPTDEVLVLKKGARIMFIKNDSGEERRYYNGKMATITFVDEDAVEVQFDDGFTFDLTKETWRNIRYKYQAEADEIDEEELGTFTQYPIRLAWAITIHKSQGLTFEKAMIDAGNSFAPGQVYVALSRCTSLDGLILQTPIASKQIMTDPQVIRYSNNLKTVTELNELLETEKAIHTKLQIARSFTFSKIKDAISEWAAAVGEQKSPDINAIDLSGKLMAKAINLDELALKTRAWLERKSENVSSVEAEQVFEQGLKKSIEHFYELLHNDFYLPLLSHEESFRAKKKVKQKVQEVQQLLSIVRSHAQRLCGIFLEDEIMFNGKPDYYKTVAPLKPLAKGGSAIESRILFDKGMSLEEIAESRGLVLSTIQGHIAQYVKTGAIAIDRLVSAEKLAVIEKTFKETDEPTFSSIKEKLGDDYTYGEIRMVFNHLEYLNKA</sequence>
<comment type="caution">
    <text evidence="2">The sequence shown here is derived from an EMBL/GenBank/DDBJ whole genome shotgun (WGS) entry which is preliminary data.</text>
</comment>
<dbReference type="CDD" id="cd18809">
    <property type="entry name" value="SF1_C_RecD"/>
    <property type="match status" value="1"/>
</dbReference>
<feature type="domain" description="AAA+ ATPase" evidence="1">
    <location>
        <begin position="19"/>
        <end position="238"/>
    </location>
</feature>
<dbReference type="Gene3D" id="1.10.10.1390">
    <property type="entry name" value="ATP-dependent DNA helicase RecQ"/>
    <property type="match status" value="1"/>
</dbReference>
<evidence type="ECO:0000259" key="1">
    <source>
        <dbReference type="SMART" id="SM00382"/>
    </source>
</evidence>
<dbReference type="FunFam" id="3.40.50.300:FF:001498">
    <property type="entry name" value="ATP-dependent DNA helicase"/>
    <property type="match status" value="1"/>
</dbReference>
<organism evidence="2 3">
    <name type="scientific">Chryseotalea sanaruensis</name>
    <dbReference type="NCBI Taxonomy" id="2482724"/>
    <lineage>
        <taxon>Bacteria</taxon>
        <taxon>Pseudomonadati</taxon>
        <taxon>Bacteroidota</taxon>
        <taxon>Cytophagia</taxon>
        <taxon>Cytophagales</taxon>
        <taxon>Chryseotaleaceae</taxon>
        <taxon>Chryseotalea</taxon>
    </lineage>
</organism>
<dbReference type="InterPro" id="IPR029491">
    <property type="entry name" value="Helicase_HTH"/>
</dbReference>
<dbReference type="RefSeq" id="WP_127123492.1">
    <property type="nucleotide sequence ID" value="NZ_BHXQ01000005.1"/>
</dbReference>
<protein>
    <recommendedName>
        <fullName evidence="1">AAA+ ATPase domain-containing protein</fullName>
    </recommendedName>
</protein>
<evidence type="ECO:0000313" key="2">
    <source>
        <dbReference type="EMBL" id="GCC52850.1"/>
    </source>
</evidence>
<name>A0A401UDA4_9BACT</name>
<dbReference type="Pfam" id="PF14493">
    <property type="entry name" value="HTH_40"/>
    <property type="match status" value="1"/>
</dbReference>
<dbReference type="GO" id="GO:0000723">
    <property type="term" value="P:telomere maintenance"/>
    <property type="evidence" value="ECO:0007669"/>
    <property type="project" value="InterPro"/>
</dbReference>
<gene>
    <name evidence="2" type="ORF">SanaruYs_30890</name>
</gene>
<dbReference type="AlphaFoldDB" id="A0A401UDA4"/>
<dbReference type="Gene3D" id="2.30.30.940">
    <property type="match status" value="1"/>
</dbReference>
<dbReference type="OrthoDB" id="9763659at2"/>
<dbReference type="SUPFAM" id="SSF52540">
    <property type="entry name" value="P-loop containing nucleoside triphosphate hydrolases"/>
    <property type="match status" value="2"/>
</dbReference>
<reference evidence="2 3" key="1">
    <citation type="submission" date="2018-11" db="EMBL/GenBank/DDBJ databases">
        <title>Chryseotalea sanarue gen. nov., sp., nov., a member of the family Cytophagaceae, isolated from a brackish lake in Hamamatsu Japan.</title>
        <authorList>
            <person name="Maejima Y."/>
            <person name="Iino T."/>
            <person name="Muraguchi Y."/>
            <person name="Fukuda K."/>
            <person name="Ohkuma M."/>
            <person name="Moriuchi R."/>
            <person name="Dohra H."/>
            <person name="Kimbara K."/>
            <person name="Shintani M."/>
        </authorList>
    </citation>
    <scope>NUCLEOTIDE SEQUENCE [LARGE SCALE GENOMIC DNA]</scope>
    <source>
        <strain evidence="2 3">Ys</strain>
    </source>
</reference>
<dbReference type="InterPro" id="IPR010285">
    <property type="entry name" value="DNA_helicase_pif1-like_DEAD"/>
</dbReference>
<dbReference type="GO" id="GO:0006281">
    <property type="term" value="P:DNA repair"/>
    <property type="evidence" value="ECO:0007669"/>
    <property type="project" value="InterPro"/>
</dbReference>